<keyword evidence="3" id="KW-1003">Cell membrane</keyword>
<dbReference type="Pfam" id="PF00528">
    <property type="entry name" value="BPD_transp_1"/>
    <property type="match status" value="1"/>
</dbReference>
<keyword evidence="2 7" id="KW-0813">Transport</keyword>
<dbReference type="EMBL" id="LDRV01000047">
    <property type="protein sequence ID" value="KTS12491.1"/>
    <property type="molecule type" value="Genomic_DNA"/>
</dbReference>
<name>A0A147F8B4_MICTE</name>
<dbReference type="GO" id="GO:0005886">
    <property type="term" value="C:plasma membrane"/>
    <property type="evidence" value="ECO:0007669"/>
    <property type="project" value="UniProtKB-SubCell"/>
</dbReference>
<dbReference type="PANTHER" id="PTHR32243:SF24">
    <property type="entry name" value="DIACETYLCHITOBIOSE UPTAKE SYSTEM PERMEASE PROTEIN NGCG"/>
    <property type="match status" value="1"/>
</dbReference>
<evidence type="ECO:0000256" key="3">
    <source>
        <dbReference type="ARBA" id="ARBA00022475"/>
    </source>
</evidence>
<feature type="transmembrane region" description="Helical" evidence="7">
    <location>
        <begin position="176"/>
        <end position="201"/>
    </location>
</feature>
<evidence type="ECO:0000313" key="9">
    <source>
        <dbReference type="EMBL" id="KTS12491.1"/>
    </source>
</evidence>
<organism evidence="9 10">
    <name type="scientific">Microbacterium testaceum</name>
    <name type="common">Aureobacterium testaceum</name>
    <name type="synonym">Brevibacterium testaceum</name>
    <dbReference type="NCBI Taxonomy" id="2033"/>
    <lineage>
        <taxon>Bacteria</taxon>
        <taxon>Bacillati</taxon>
        <taxon>Actinomycetota</taxon>
        <taxon>Actinomycetes</taxon>
        <taxon>Micrococcales</taxon>
        <taxon>Microbacteriaceae</taxon>
        <taxon>Microbacterium</taxon>
    </lineage>
</organism>
<feature type="transmembrane region" description="Helical" evidence="7">
    <location>
        <begin position="64"/>
        <end position="87"/>
    </location>
</feature>
<dbReference type="PATRIC" id="fig|2033.5.peg.1759"/>
<feature type="transmembrane region" description="Helical" evidence="7">
    <location>
        <begin position="135"/>
        <end position="155"/>
    </location>
</feature>
<reference evidence="9 10" key="1">
    <citation type="journal article" date="2016" name="Front. Microbiol.">
        <title>Genomic Resource of Rice Seed Associated Bacteria.</title>
        <authorList>
            <person name="Midha S."/>
            <person name="Bansal K."/>
            <person name="Sharma S."/>
            <person name="Kumar N."/>
            <person name="Patil P.P."/>
            <person name="Chaudhry V."/>
            <person name="Patil P.B."/>
        </authorList>
    </citation>
    <scope>NUCLEOTIDE SEQUENCE [LARGE SCALE GENOMIC DNA]</scope>
    <source>
        <strain evidence="9 10">RSA3</strain>
    </source>
</reference>
<keyword evidence="4 7" id="KW-0812">Transmembrane</keyword>
<comment type="similarity">
    <text evidence="7">Belongs to the binding-protein-dependent transport system permease family.</text>
</comment>
<dbReference type="Proteomes" id="UP000072189">
    <property type="component" value="Unassembled WGS sequence"/>
</dbReference>
<evidence type="ECO:0000256" key="6">
    <source>
        <dbReference type="ARBA" id="ARBA00023136"/>
    </source>
</evidence>
<evidence type="ECO:0000256" key="4">
    <source>
        <dbReference type="ARBA" id="ARBA00022692"/>
    </source>
</evidence>
<dbReference type="Gene3D" id="1.10.3720.10">
    <property type="entry name" value="MetI-like"/>
    <property type="match status" value="1"/>
</dbReference>
<dbReference type="AlphaFoldDB" id="A0A147F8B4"/>
<dbReference type="RefSeq" id="WP_193752640.1">
    <property type="nucleotide sequence ID" value="NZ_LDRU01000033.1"/>
</dbReference>
<dbReference type="InterPro" id="IPR050901">
    <property type="entry name" value="BP-dep_ABC_trans_perm"/>
</dbReference>
<feature type="transmembrane region" description="Helical" evidence="7">
    <location>
        <begin position="99"/>
        <end position="123"/>
    </location>
</feature>
<evidence type="ECO:0000256" key="5">
    <source>
        <dbReference type="ARBA" id="ARBA00022989"/>
    </source>
</evidence>
<evidence type="ECO:0000313" key="10">
    <source>
        <dbReference type="Proteomes" id="UP000072189"/>
    </source>
</evidence>
<keyword evidence="6 7" id="KW-0472">Membrane</keyword>
<dbReference type="InterPro" id="IPR035906">
    <property type="entry name" value="MetI-like_sf"/>
</dbReference>
<protein>
    <submittedName>
        <fullName evidence="9">Sugar ABC transporter permease</fullName>
    </submittedName>
</protein>
<comment type="caution">
    <text evidence="9">The sequence shown here is derived from an EMBL/GenBank/DDBJ whole genome shotgun (WGS) entry which is preliminary data.</text>
</comment>
<dbReference type="InterPro" id="IPR000515">
    <property type="entry name" value="MetI-like"/>
</dbReference>
<evidence type="ECO:0000256" key="1">
    <source>
        <dbReference type="ARBA" id="ARBA00004651"/>
    </source>
</evidence>
<dbReference type="GO" id="GO:0055085">
    <property type="term" value="P:transmembrane transport"/>
    <property type="evidence" value="ECO:0007669"/>
    <property type="project" value="InterPro"/>
</dbReference>
<proteinExistence type="inferred from homology"/>
<comment type="subcellular location">
    <subcellularLocation>
        <location evidence="1 7">Cell membrane</location>
        <topology evidence="1 7">Multi-pass membrane protein</topology>
    </subcellularLocation>
</comment>
<evidence type="ECO:0000259" key="8">
    <source>
        <dbReference type="PROSITE" id="PS50928"/>
    </source>
</evidence>
<dbReference type="PANTHER" id="PTHR32243">
    <property type="entry name" value="MALTOSE TRANSPORT SYSTEM PERMEASE-RELATED"/>
    <property type="match status" value="1"/>
</dbReference>
<keyword evidence="5 7" id="KW-1133">Transmembrane helix</keyword>
<accession>A0A147F8B4</accession>
<feature type="domain" description="ABC transmembrane type-1" evidence="8">
    <location>
        <begin position="64"/>
        <end position="255"/>
    </location>
</feature>
<sequence>MSALIGDVLLTITVLLIVAPFVYTVIASLRPAADITADPLGLPTRITFDNFANAFAKMNYAQGVLSSTVVLLGSLLLTILLGALAAYPLARITRRWTTWTYRLFIAGSTVPIFVLIAPLYLLLRDLGLLNSYQGLILTYAAINLPVAIFFYTSFFRQIPLELEEAAALDGAGSVRTFFVVLFPLLRPITATLATFLTITVWNDLVVPLVFVQNPALKTVMVNAYSLVGSYSLDPSLLFPAALLGVAPLLVVFVILQRQVVAGLTMGAVKS</sequence>
<feature type="transmembrane region" description="Helical" evidence="7">
    <location>
        <begin position="236"/>
        <end position="255"/>
    </location>
</feature>
<dbReference type="PROSITE" id="PS50928">
    <property type="entry name" value="ABC_TM1"/>
    <property type="match status" value="1"/>
</dbReference>
<dbReference type="CDD" id="cd06261">
    <property type="entry name" value="TM_PBP2"/>
    <property type="match status" value="1"/>
</dbReference>
<evidence type="ECO:0000256" key="7">
    <source>
        <dbReference type="RuleBase" id="RU363032"/>
    </source>
</evidence>
<gene>
    <name evidence="9" type="ORF">RSA3_08190</name>
</gene>
<evidence type="ECO:0000256" key="2">
    <source>
        <dbReference type="ARBA" id="ARBA00022448"/>
    </source>
</evidence>
<dbReference type="SUPFAM" id="SSF161098">
    <property type="entry name" value="MetI-like"/>
    <property type="match status" value="1"/>
</dbReference>